<name>A0A848NR83_9BURK</name>
<organism evidence="1 2">
    <name type="scientific">Achromobacter ruhlandii</name>
    <dbReference type="NCBI Taxonomy" id="72557"/>
    <lineage>
        <taxon>Bacteria</taxon>
        <taxon>Pseudomonadati</taxon>
        <taxon>Pseudomonadota</taxon>
        <taxon>Betaproteobacteria</taxon>
        <taxon>Burkholderiales</taxon>
        <taxon>Alcaligenaceae</taxon>
        <taxon>Achromobacter</taxon>
    </lineage>
</organism>
<comment type="caution">
    <text evidence="1">The sequence shown here is derived from an EMBL/GenBank/DDBJ whole genome shotgun (WGS) entry which is preliminary data.</text>
</comment>
<gene>
    <name evidence="1" type="ORF">HGQ98_29650</name>
</gene>
<feature type="non-terminal residue" evidence="1">
    <location>
        <position position="1"/>
    </location>
</feature>
<dbReference type="EMBL" id="JABBZE010000704">
    <property type="protein sequence ID" value="NMU93544.1"/>
    <property type="molecule type" value="Genomic_DNA"/>
</dbReference>
<reference evidence="1 2" key="1">
    <citation type="submission" date="2020-04" db="EMBL/GenBank/DDBJ databases">
        <title>Achromobacter ruhlandii genome sequencing and assembly.</title>
        <authorList>
            <person name="Martins R.C.R."/>
            <person name="Perdigao-Neto L.V."/>
            <person name="Levin A.S.S."/>
            <person name="Costa S.F."/>
        </authorList>
    </citation>
    <scope>NUCLEOTIDE SEQUENCE [LARGE SCALE GENOMIC DNA]</scope>
    <source>
        <strain evidence="1 2">9035ralo</strain>
    </source>
</reference>
<accession>A0A848NR83</accession>
<proteinExistence type="predicted"/>
<dbReference type="AlphaFoldDB" id="A0A848NR83"/>
<dbReference type="Proteomes" id="UP000542405">
    <property type="component" value="Unassembled WGS sequence"/>
</dbReference>
<sequence length="44" mass="4026">RGGGRRCSGRLRCGARGVLWVGVGACGVVRAGAGAGRGGAGGGG</sequence>
<protein>
    <submittedName>
        <fullName evidence="1">Peptidoglycan-binding protein</fullName>
    </submittedName>
</protein>
<evidence type="ECO:0000313" key="1">
    <source>
        <dbReference type="EMBL" id="NMU93544.1"/>
    </source>
</evidence>
<evidence type="ECO:0000313" key="2">
    <source>
        <dbReference type="Proteomes" id="UP000542405"/>
    </source>
</evidence>